<sequence length="46" mass="5302">MMYDTAFLSISTPERYILNYISVSNLIVATTWGPNLSSWDSFKRVL</sequence>
<organism evidence="1">
    <name type="scientific">Lepeophtheirus salmonis</name>
    <name type="common">Salmon louse</name>
    <name type="synonym">Caligus salmonis</name>
    <dbReference type="NCBI Taxonomy" id="72036"/>
    <lineage>
        <taxon>Eukaryota</taxon>
        <taxon>Metazoa</taxon>
        <taxon>Ecdysozoa</taxon>
        <taxon>Arthropoda</taxon>
        <taxon>Crustacea</taxon>
        <taxon>Multicrustacea</taxon>
        <taxon>Hexanauplia</taxon>
        <taxon>Copepoda</taxon>
        <taxon>Siphonostomatoida</taxon>
        <taxon>Caligidae</taxon>
        <taxon>Lepeophtheirus</taxon>
    </lineage>
</organism>
<evidence type="ECO:0000313" key="1">
    <source>
        <dbReference type="EMBL" id="CDW31166.1"/>
    </source>
</evidence>
<dbReference type="EMBL" id="HACA01013805">
    <property type="protein sequence ID" value="CDW31166.1"/>
    <property type="molecule type" value="Transcribed_RNA"/>
</dbReference>
<protein>
    <submittedName>
        <fullName evidence="1">Uncharacterized protein</fullName>
    </submittedName>
</protein>
<accession>A0A0K2U0J5</accession>
<proteinExistence type="predicted"/>
<name>A0A0K2U0J5_LEPSM</name>
<dbReference type="AlphaFoldDB" id="A0A0K2U0J5"/>
<reference evidence="1" key="1">
    <citation type="submission" date="2014-05" db="EMBL/GenBank/DDBJ databases">
        <authorList>
            <person name="Chronopoulou M."/>
        </authorList>
    </citation>
    <scope>NUCLEOTIDE SEQUENCE</scope>
    <source>
        <tissue evidence="1">Whole organism</tissue>
    </source>
</reference>